<comment type="caution">
    <text evidence="2">The sequence shown here is derived from an EMBL/GenBank/DDBJ whole genome shotgun (WGS) entry which is preliminary data.</text>
</comment>
<feature type="compositionally biased region" description="Pro residues" evidence="1">
    <location>
        <begin position="11"/>
        <end position="23"/>
    </location>
</feature>
<organism evidence="2 3">
    <name type="scientific">Saguinus oedipus</name>
    <name type="common">Cotton-top tamarin</name>
    <name type="synonym">Oedipomidas oedipus</name>
    <dbReference type="NCBI Taxonomy" id="9490"/>
    <lineage>
        <taxon>Eukaryota</taxon>
        <taxon>Metazoa</taxon>
        <taxon>Chordata</taxon>
        <taxon>Craniata</taxon>
        <taxon>Vertebrata</taxon>
        <taxon>Euteleostomi</taxon>
        <taxon>Mammalia</taxon>
        <taxon>Eutheria</taxon>
        <taxon>Euarchontoglires</taxon>
        <taxon>Primates</taxon>
        <taxon>Haplorrhini</taxon>
        <taxon>Platyrrhini</taxon>
        <taxon>Cebidae</taxon>
        <taxon>Callitrichinae</taxon>
        <taxon>Saguinus</taxon>
    </lineage>
</organism>
<dbReference type="EMBL" id="JASSZA010000019">
    <property type="protein sequence ID" value="KAK2087552.1"/>
    <property type="molecule type" value="Genomic_DNA"/>
</dbReference>
<evidence type="ECO:0000313" key="2">
    <source>
        <dbReference type="EMBL" id="KAK2087552.1"/>
    </source>
</evidence>
<accession>A0ABQ9TS02</accession>
<feature type="region of interest" description="Disordered" evidence="1">
    <location>
        <begin position="1"/>
        <end position="70"/>
    </location>
</feature>
<evidence type="ECO:0000256" key="1">
    <source>
        <dbReference type="SAM" id="MobiDB-lite"/>
    </source>
</evidence>
<reference evidence="2 3" key="1">
    <citation type="submission" date="2023-05" db="EMBL/GenBank/DDBJ databases">
        <title>B98-5 Cell Line De Novo Hybrid Assembly: An Optical Mapping Approach.</title>
        <authorList>
            <person name="Kananen K."/>
            <person name="Auerbach J.A."/>
            <person name="Kautto E."/>
            <person name="Blachly J.S."/>
        </authorList>
    </citation>
    <scope>NUCLEOTIDE SEQUENCE [LARGE SCALE GENOMIC DNA]</scope>
    <source>
        <strain evidence="2">B95-8</strain>
        <tissue evidence="2">Cell line</tissue>
    </source>
</reference>
<dbReference type="Proteomes" id="UP001266305">
    <property type="component" value="Unassembled WGS sequence"/>
</dbReference>
<feature type="compositionally biased region" description="Basic and acidic residues" evidence="1">
    <location>
        <begin position="47"/>
        <end position="70"/>
    </location>
</feature>
<proteinExistence type="predicted"/>
<gene>
    <name evidence="2" type="ORF">P7K49_033459</name>
</gene>
<evidence type="ECO:0000313" key="3">
    <source>
        <dbReference type="Proteomes" id="UP001266305"/>
    </source>
</evidence>
<feature type="compositionally biased region" description="Basic residues" evidence="1">
    <location>
        <begin position="35"/>
        <end position="46"/>
    </location>
</feature>
<feature type="compositionally biased region" description="Low complexity" evidence="1">
    <location>
        <begin position="1"/>
        <end position="10"/>
    </location>
</feature>
<name>A0ABQ9TS02_SAGOE</name>
<feature type="non-terminal residue" evidence="2">
    <location>
        <position position="70"/>
    </location>
</feature>
<protein>
    <submittedName>
        <fullName evidence="2">Uncharacterized protein</fullName>
    </submittedName>
</protein>
<keyword evidence="3" id="KW-1185">Reference proteome</keyword>
<sequence length="70" mass="7822">MAAAGSAGRLGPPPARPQPPAQPRRPRPQPEPHRPARVRVRRHQRRGGHERPRRPEARDAGRLGPAREAR</sequence>